<keyword evidence="1" id="KW-0472">Membrane</keyword>
<organism evidence="2 3">
    <name type="scientific">Flavobacterium cutihirudinis</name>
    <dbReference type="NCBI Taxonomy" id="1265740"/>
    <lineage>
        <taxon>Bacteria</taxon>
        <taxon>Pseudomonadati</taxon>
        <taxon>Bacteroidota</taxon>
        <taxon>Flavobacteriia</taxon>
        <taxon>Flavobacteriales</taxon>
        <taxon>Flavobacteriaceae</taxon>
        <taxon>Flavobacterium</taxon>
    </lineage>
</organism>
<dbReference type="Proteomes" id="UP000257004">
    <property type="component" value="Unassembled WGS sequence"/>
</dbReference>
<comment type="caution">
    <text evidence="2">The sequence shown here is derived from an EMBL/GenBank/DDBJ whole genome shotgun (WGS) entry which is preliminary data.</text>
</comment>
<evidence type="ECO:0000313" key="3">
    <source>
        <dbReference type="Proteomes" id="UP000257004"/>
    </source>
</evidence>
<name>A0A3D9FZE7_9FLAO</name>
<sequence>MDIIAILSGRIILEFLGASVRYLYFNLCTLLNDDDFRTFSGFWSPKVSNKKKDENSELNHMIGVLSFGALIMALIFFNA</sequence>
<dbReference type="OrthoDB" id="1365579at2"/>
<gene>
    <name evidence="2" type="ORF">BD847_0231</name>
</gene>
<evidence type="ECO:0000313" key="2">
    <source>
        <dbReference type="EMBL" id="RED26314.1"/>
    </source>
</evidence>
<feature type="transmembrane region" description="Helical" evidence="1">
    <location>
        <begin position="58"/>
        <end position="77"/>
    </location>
</feature>
<dbReference type="RefSeq" id="WP_115886423.1">
    <property type="nucleotide sequence ID" value="NZ_QRDQ01000007.1"/>
</dbReference>
<proteinExistence type="predicted"/>
<keyword evidence="3" id="KW-1185">Reference proteome</keyword>
<dbReference type="EMBL" id="QRDQ01000007">
    <property type="protein sequence ID" value="RED26314.1"/>
    <property type="molecule type" value="Genomic_DNA"/>
</dbReference>
<protein>
    <submittedName>
        <fullName evidence="2">Uncharacterized protein</fullName>
    </submittedName>
</protein>
<dbReference type="AlphaFoldDB" id="A0A3D9FZE7"/>
<accession>A0A3D9FZE7</accession>
<reference evidence="2 3" key="1">
    <citation type="submission" date="2018-07" db="EMBL/GenBank/DDBJ databases">
        <title>Genomic Encyclopedia of Archaeal and Bacterial Type Strains, Phase II (KMG-II): from individual species to whole genera.</title>
        <authorList>
            <person name="Goeker M."/>
        </authorList>
    </citation>
    <scope>NUCLEOTIDE SEQUENCE [LARGE SCALE GENOMIC DNA]</scope>
    <source>
        <strain evidence="2 3">DSM 25795</strain>
    </source>
</reference>
<keyword evidence="1" id="KW-1133">Transmembrane helix</keyword>
<keyword evidence="1" id="KW-0812">Transmembrane</keyword>
<evidence type="ECO:0000256" key="1">
    <source>
        <dbReference type="SAM" id="Phobius"/>
    </source>
</evidence>